<evidence type="ECO:0000256" key="3">
    <source>
        <dbReference type="ARBA" id="ARBA00022723"/>
    </source>
</evidence>
<evidence type="ECO:0000313" key="17">
    <source>
        <dbReference type="Proteomes" id="UP000470246"/>
    </source>
</evidence>
<feature type="compositionally biased region" description="Low complexity" evidence="13">
    <location>
        <begin position="139"/>
        <end position="153"/>
    </location>
</feature>
<feature type="binding site" evidence="11">
    <location>
        <position position="222"/>
    </location>
    <ligand>
        <name>Zn(2+)</name>
        <dbReference type="ChEBI" id="CHEBI:29105"/>
        <label>2</label>
    </ligand>
</feature>
<dbReference type="FunFam" id="2.60.260.20:FF:000005">
    <property type="entry name" value="Chaperone protein dnaJ 1, mitochondrial"/>
    <property type="match status" value="1"/>
</dbReference>
<comment type="function">
    <text evidence="11">Participates actively in the response to hyperosmotic and heat shock by preventing the aggregation of stress-denatured proteins and by disaggregating proteins, also in an autonomous, DnaK-independent fashion. Unfolded proteins bind initially to DnaJ; upon interaction with the DnaJ-bound protein, DnaK hydrolyzes its bound ATP, resulting in the formation of a stable complex. GrpE releases ADP from DnaK; ATP binding to DnaK triggers the release of the substrate protein, thus completing the reaction cycle. Several rounds of ATP-dependent interactions between DnaJ, DnaK and GrpE are required for fully efficient folding. Also involved, together with DnaK and GrpE, in the DNA replication of plasmids through activation of initiation proteins.</text>
</comment>
<dbReference type="SMART" id="SM00271">
    <property type="entry name" value="DnaJ"/>
    <property type="match status" value="1"/>
</dbReference>
<evidence type="ECO:0000259" key="15">
    <source>
        <dbReference type="PROSITE" id="PS51188"/>
    </source>
</evidence>
<feature type="binding site" evidence="11">
    <location>
        <position position="200"/>
    </location>
    <ligand>
        <name>Zn(2+)</name>
        <dbReference type="ChEBI" id="CHEBI:29105"/>
        <label>2</label>
    </ligand>
</feature>
<dbReference type="PANTHER" id="PTHR43096">
    <property type="entry name" value="DNAJ HOMOLOG 1, MITOCHONDRIAL-RELATED"/>
    <property type="match status" value="1"/>
</dbReference>
<keyword evidence="2 11" id="KW-0235">DNA replication</keyword>
<evidence type="ECO:0000256" key="10">
    <source>
        <dbReference type="ARBA" id="ARBA00067609"/>
    </source>
</evidence>
<feature type="domain" description="CR-type" evidence="15">
    <location>
        <begin position="170"/>
        <end position="248"/>
    </location>
</feature>
<dbReference type="FunFam" id="2.10.230.10:FF:000002">
    <property type="entry name" value="Molecular chaperone DnaJ"/>
    <property type="match status" value="1"/>
</dbReference>
<evidence type="ECO:0000256" key="9">
    <source>
        <dbReference type="ARBA" id="ARBA00061004"/>
    </source>
</evidence>
<dbReference type="EMBL" id="JAAGWF010000020">
    <property type="protein sequence ID" value="NEK59789.1"/>
    <property type="molecule type" value="Genomic_DNA"/>
</dbReference>
<feature type="binding site" evidence="11">
    <location>
        <position position="239"/>
    </location>
    <ligand>
        <name>Zn(2+)</name>
        <dbReference type="ChEBI" id="CHEBI:29105"/>
        <label>1</label>
    </ligand>
</feature>
<feature type="domain" description="J" evidence="14">
    <location>
        <begin position="10"/>
        <end position="75"/>
    </location>
</feature>
<dbReference type="NCBIfam" id="NF008035">
    <property type="entry name" value="PRK10767.1"/>
    <property type="match status" value="1"/>
</dbReference>
<proteinExistence type="inferred from homology"/>
<feature type="repeat" description="CXXCXGXG motif" evidence="11">
    <location>
        <begin position="222"/>
        <end position="229"/>
    </location>
</feature>
<keyword evidence="7 11" id="KW-0346">Stress response</keyword>
<dbReference type="PROSITE" id="PS00636">
    <property type="entry name" value="DNAJ_1"/>
    <property type="match status" value="1"/>
</dbReference>
<dbReference type="RefSeq" id="WP_163483157.1">
    <property type="nucleotide sequence ID" value="NZ_JAAGWF010000020.1"/>
</dbReference>
<dbReference type="SUPFAM" id="SSF57938">
    <property type="entry name" value="DnaJ/Hsp40 cysteine-rich domain"/>
    <property type="match status" value="1"/>
</dbReference>
<dbReference type="HAMAP" id="MF_01152">
    <property type="entry name" value="DnaJ"/>
    <property type="match status" value="1"/>
</dbReference>
<organism evidence="16 17">
    <name type="scientific">Geodermatophilus sabuli</name>
    <dbReference type="NCBI Taxonomy" id="1564158"/>
    <lineage>
        <taxon>Bacteria</taxon>
        <taxon>Bacillati</taxon>
        <taxon>Actinomycetota</taxon>
        <taxon>Actinomycetes</taxon>
        <taxon>Geodermatophilales</taxon>
        <taxon>Geodermatophilaceae</taxon>
        <taxon>Geodermatophilus</taxon>
    </lineage>
</organism>
<evidence type="ECO:0000256" key="4">
    <source>
        <dbReference type="ARBA" id="ARBA00022737"/>
    </source>
</evidence>
<evidence type="ECO:0000259" key="14">
    <source>
        <dbReference type="PROSITE" id="PS50076"/>
    </source>
</evidence>
<dbReference type="Pfam" id="PF01556">
    <property type="entry name" value="DnaJ_C"/>
    <property type="match status" value="1"/>
</dbReference>
<keyword evidence="5 11" id="KW-0863">Zinc-finger</keyword>
<dbReference type="CDD" id="cd10719">
    <property type="entry name" value="DnaJ_zf"/>
    <property type="match status" value="1"/>
</dbReference>
<evidence type="ECO:0000256" key="11">
    <source>
        <dbReference type="HAMAP-Rule" id="MF_01152"/>
    </source>
</evidence>
<comment type="subcellular location">
    <subcellularLocation>
        <location evidence="11">Cytoplasm</location>
    </subcellularLocation>
</comment>
<dbReference type="PANTHER" id="PTHR43096:SF54">
    <property type="entry name" value="CHAPERONE PROTEIN DNAJ 1"/>
    <property type="match status" value="1"/>
</dbReference>
<feature type="binding site" evidence="11">
    <location>
        <position position="225"/>
    </location>
    <ligand>
        <name>Zn(2+)</name>
        <dbReference type="ChEBI" id="CHEBI:29105"/>
        <label>2</label>
    </ligand>
</feature>
<dbReference type="InterPro" id="IPR018253">
    <property type="entry name" value="DnaJ_domain_CS"/>
</dbReference>
<dbReference type="PRINTS" id="PR00625">
    <property type="entry name" value="JDOMAIN"/>
</dbReference>
<dbReference type="NCBIfam" id="TIGR02349">
    <property type="entry name" value="DnaJ_bact"/>
    <property type="match status" value="1"/>
</dbReference>
<keyword evidence="3 11" id="KW-0479">Metal-binding</keyword>
<evidence type="ECO:0000256" key="5">
    <source>
        <dbReference type="ARBA" id="ARBA00022771"/>
    </source>
</evidence>
<name>A0A7K3W4H7_9ACTN</name>
<feature type="binding site" evidence="11">
    <location>
        <position position="203"/>
    </location>
    <ligand>
        <name>Zn(2+)</name>
        <dbReference type="ChEBI" id="CHEBI:29105"/>
        <label>2</label>
    </ligand>
</feature>
<feature type="region of interest" description="Disordered" evidence="13">
    <location>
        <begin position="139"/>
        <end position="158"/>
    </location>
</feature>
<evidence type="ECO:0000256" key="2">
    <source>
        <dbReference type="ARBA" id="ARBA00022705"/>
    </source>
</evidence>
<dbReference type="SUPFAM" id="SSF46565">
    <property type="entry name" value="Chaperone J-domain"/>
    <property type="match status" value="1"/>
</dbReference>
<dbReference type="PROSITE" id="PS51188">
    <property type="entry name" value="ZF_CR"/>
    <property type="match status" value="1"/>
</dbReference>
<evidence type="ECO:0000256" key="12">
    <source>
        <dbReference type="PROSITE-ProRule" id="PRU00546"/>
    </source>
</evidence>
<dbReference type="InterPro" id="IPR002939">
    <property type="entry name" value="DnaJ_C"/>
</dbReference>
<dbReference type="CDD" id="cd10747">
    <property type="entry name" value="DnaJ_C"/>
    <property type="match status" value="1"/>
</dbReference>
<comment type="subunit">
    <text evidence="11">Homodimer.</text>
</comment>
<evidence type="ECO:0000256" key="8">
    <source>
        <dbReference type="ARBA" id="ARBA00023186"/>
    </source>
</evidence>
<gene>
    <name evidence="11 16" type="primary">dnaJ</name>
    <name evidence="16" type="ORF">GCU56_18190</name>
</gene>
<dbReference type="Pfam" id="PF00226">
    <property type="entry name" value="DnaJ"/>
    <property type="match status" value="1"/>
</dbReference>
<dbReference type="InterPro" id="IPR001623">
    <property type="entry name" value="DnaJ_domain"/>
</dbReference>
<dbReference type="Gene3D" id="2.60.260.20">
    <property type="entry name" value="Urease metallochaperone UreE, N-terminal domain"/>
    <property type="match status" value="2"/>
</dbReference>
<protein>
    <recommendedName>
        <fullName evidence="10 11">Chaperone protein DnaJ</fullName>
    </recommendedName>
</protein>
<comment type="cofactor">
    <cofactor evidence="11">
        <name>Zn(2+)</name>
        <dbReference type="ChEBI" id="CHEBI:29105"/>
    </cofactor>
    <text evidence="11">Binds 2 Zn(2+) ions per monomer.</text>
</comment>
<feature type="binding site" evidence="11">
    <location>
        <position position="186"/>
    </location>
    <ligand>
        <name>Zn(2+)</name>
        <dbReference type="ChEBI" id="CHEBI:29105"/>
        <label>1</label>
    </ligand>
</feature>
<dbReference type="InterPro" id="IPR036869">
    <property type="entry name" value="J_dom_sf"/>
</dbReference>
<evidence type="ECO:0000256" key="1">
    <source>
        <dbReference type="ARBA" id="ARBA00022490"/>
    </source>
</evidence>
<dbReference type="GO" id="GO:0008270">
    <property type="term" value="F:zinc ion binding"/>
    <property type="evidence" value="ECO:0007669"/>
    <property type="project" value="UniProtKB-UniRule"/>
</dbReference>
<dbReference type="Gene3D" id="2.10.230.10">
    <property type="entry name" value="Heat shock protein DnaJ, cysteine-rich domain"/>
    <property type="match status" value="1"/>
</dbReference>
<dbReference type="GO" id="GO:0031072">
    <property type="term" value="F:heat shock protein binding"/>
    <property type="evidence" value="ECO:0007669"/>
    <property type="project" value="InterPro"/>
</dbReference>
<reference evidence="16 17" key="1">
    <citation type="submission" date="2020-02" db="EMBL/GenBank/DDBJ databases">
        <title>Geodermatophilus sabuli CPCC 205279 I12A-02694.</title>
        <authorList>
            <person name="Jiang Z."/>
        </authorList>
    </citation>
    <scope>NUCLEOTIDE SEQUENCE [LARGE SCALE GENOMIC DNA]</scope>
    <source>
        <strain evidence="16 17">I12A-02694</strain>
    </source>
</reference>
<feature type="binding site" evidence="11">
    <location>
        <position position="236"/>
    </location>
    <ligand>
        <name>Zn(2+)</name>
        <dbReference type="ChEBI" id="CHEBI:29105"/>
        <label>1</label>
    </ligand>
</feature>
<evidence type="ECO:0000256" key="6">
    <source>
        <dbReference type="ARBA" id="ARBA00022833"/>
    </source>
</evidence>
<keyword evidence="6 11" id="KW-0862">Zinc</keyword>
<feature type="repeat" description="CXXCXGXG motif" evidence="11">
    <location>
        <begin position="183"/>
        <end position="190"/>
    </location>
</feature>
<dbReference type="GO" id="GO:0051082">
    <property type="term" value="F:unfolded protein binding"/>
    <property type="evidence" value="ECO:0007669"/>
    <property type="project" value="UniProtKB-UniRule"/>
</dbReference>
<evidence type="ECO:0000313" key="16">
    <source>
        <dbReference type="EMBL" id="NEK59789.1"/>
    </source>
</evidence>
<dbReference type="Pfam" id="PF00684">
    <property type="entry name" value="DnaJ_CXXCXGXG"/>
    <property type="match status" value="1"/>
</dbReference>
<keyword evidence="17" id="KW-1185">Reference proteome</keyword>
<keyword evidence="4 11" id="KW-0677">Repeat</keyword>
<feature type="repeat" description="CXXCXGXG motif" evidence="11">
    <location>
        <begin position="236"/>
        <end position="243"/>
    </location>
</feature>
<dbReference type="InterPro" id="IPR012724">
    <property type="entry name" value="DnaJ"/>
</dbReference>
<dbReference type="GO" id="GO:0042026">
    <property type="term" value="P:protein refolding"/>
    <property type="evidence" value="ECO:0007669"/>
    <property type="project" value="TreeGrafter"/>
</dbReference>
<feature type="repeat" description="CXXCXGXG motif" evidence="11">
    <location>
        <begin position="200"/>
        <end position="207"/>
    </location>
</feature>
<sequence>MSTRDFIEKDYYAALGVAQDADAAAIKKAYRQLARDLHPDKNPGNADAEAKFKEVSEAYDVLSDTKRRAEYDEARRLFGAGGAGARAGFPGGFPGGGGGQPFDLGDLFGAAGGGGAGRAGAGGLGDLFGGLFGSGGAGSARARSQAASGPARGQDVETEATLSFDEAVLGVTVPLRMQSPGTCPTCAGSGAKPGTSPHTCPVCQGAGVTSRSQGAFAFSEPCRNCRGTGQVVDDPCPTCAGNGVTTQTRTITVRIPAGVKDGQRIRLAGKGAPGRRGGPAGDLFVVVHVSGHDLFGRRGSDLTLTVPITFAEATLGATLTVPTLDGNVSLKVPPGTASGQTLRVRGRGVPGKGRSGDLLVTVEVAVPKRLSAAAEEAVKVLEAELGDPRPAITAAVQGNAR</sequence>
<comment type="caution">
    <text evidence="16">The sequence shown here is derived from an EMBL/GenBank/DDBJ whole genome shotgun (WGS) entry which is preliminary data.</text>
</comment>
<keyword evidence="1 11" id="KW-0963">Cytoplasm</keyword>
<keyword evidence="8 11" id="KW-0143">Chaperone</keyword>
<dbReference type="Gene3D" id="1.10.287.110">
    <property type="entry name" value="DnaJ domain"/>
    <property type="match status" value="1"/>
</dbReference>
<dbReference type="InterPro" id="IPR001305">
    <property type="entry name" value="HSP_DnaJ_Cys-rich_dom"/>
</dbReference>
<dbReference type="AlphaFoldDB" id="A0A7K3W4H7"/>
<feature type="binding site" evidence="11">
    <location>
        <position position="183"/>
    </location>
    <ligand>
        <name>Zn(2+)</name>
        <dbReference type="ChEBI" id="CHEBI:29105"/>
        <label>1</label>
    </ligand>
</feature>
<evidence type="ECO:0000256" key="13">
    <source>
        <dbReference type="SAM" id="MobiDB-lite"/>
    </source>
</evidence>
<dbReference type="SUPFAM" id="SSF49493">
    <property type="entry name" value="HSP40/DnaJ peptide-binding domain"/>
    <property type="match status" value="2"/>
</dbReference>
<dbReference type="GO" id="GO:0005524">
    <property type="term" value="F:ATP binding"/>
    <property type="evidence" value="ECO:0007669"/>
    <property type="project" value="InterPro"/>
</dbReference>
<dbReference type="PROSITE" id="PS50076">
    <property type="entry name" value="DNAJ_2"/>
    <property type="match status" value="1"/>
</dbReference>
<dbReference type="InterPro" id="IPR008971">
    <property type="entry name" value="HSP40/DnaJ_pept-bd"/>
</dbReference>
<dbReference type="GO" id="GO:0009408">
    <property type="term" value="P:response to heat"/>
    <property type="evidence" value="ECO:0007669"/>
    <property type="project" value="InterPro"/>
</dbReference>
<dbReference type="InterPro" id="IPR036410">
    <property type="entry name" value="HSP_DnaJ_Cys-rich_dom_sf"/>
</dbReference>
<dbReference type="Proteomes" id="UP000470246">
    <property type="component" value="Unassembled WGS sequence"/>
</dbReference>
<comment type="similarity">
    <text evidence="9 11">Belongs to the DnaJ family.</text>
</comment>
<dbReference type="GO" id="GO:0005737">
    <property type="term" value="C:cytoplasm"/>
    <property type="evidence" value="ECO:0007669"/>
    <property type="project" value="UniProtKB-SubCell"/>
</dbReference>
<evidence type="ECO:0000256" key="7">
    <source>
        <dbReference type="ARBA" id="ARBA00023016"/>
    </source>
</evidence>
<feature type="zinc finger region" description="CR-type" evidence="12">
    <location>
        <begin position="170"/>
        <end position="248"/>
    </location>
</feature>
<dbReference type="CDD" id="cd06257">
    <property type="entry name" value="DnaJ"/>
    <property type="match status" value="1"/>
</dbReference>
<accession>A0A7K3W4H7</accession>
<dbReference type="GO" id="GO:0006260">
    <property type="term" value="P:DNA replication"/>
    <property type="evidence" value="ECO:0007669"/>
    <property type="project" value="UniProtKB-KW"/>
</dbReference>
<comment type="domain">
    <text evidence="11">The J domain is necessary and sufficient to stimulate DnaK ATPase activity. Zinc center 1 plays an important role in the autonomous, DnaK-independent chaperone activity of DnaJ. Zinc center 2 is essential for interaction with DnaK and for DnaJ activity.</text>
</comment>